<dbReference type="AlphaFoldDB" id="A0A420HUS1"/>
<comment type="caution">
    <text evidence="2">The sequence shown here is derived from an EMBL/GenBank/DDBJ whole genome shotgun (WGS) entry which is preliminary data.</text>
</comment>
<dbReference type="OrthoDB" id="10533694at2759"/>
<name>A0A420HUS1_9PEZI</name>
<feature type="region of interest" description="Disordered" evidence="1">
    <location>
        <begin position="26"/>
        <end position="63"/>
    </location>
</feature>
<evidence type="ECO:0000313" key="2">
    <source>
        <dbReference type="EMBL" id="RKF61191.1"/>
    </source>
</evidence>
<dbReference type="EMBL" id="MCBR01015900">
    <property type="protein sequence ID" value="RKF61191.1"/>
    <property type="molecule type" value="Genomic_DNA"/>
</dbReference>
<organism evidence="2 3">
    <name type="scientific">Golovinomyces cichoracearum</name>
    <dbReference type="NCBI Taxonomy" id="62708"/>
    <lineage>
        <taxon>Eukaryota</taxon>
        <taxon>Fungi</taxon>
        <taxon>Dikarya</taxon>
        <taxon>Ascomycota</taxon>
        <taxon>Pezizomycotina</taxon>
        <taxon>Leotiomycetes</taxon>
        <taxon>Erysiphales</taxon>
        <taxon>Erysiphaceae</taxon>
        <taxon>Golovinomyces</taxon>
    </lineage>
</organism>
<sequence length="94" mass="10392">MEKQYTEWVAAIKKVAKELESFTDYRPRGSKHTVTKIGPPKGGSTTFETESNRSCSNVDRDGDTLMTGTDAILAAKKDLKLQNSESSQARPKLN</sequence>
<dbReference type="Proteomes" id="UP000285405">
    <property type="component" value="Unassembled WGS sequence"/>
</dbReference>
<proteinExistence type="predicted"/>
<protein>
    <submittedName>
        <fullName evidence="2">Uncharacterized protein</fullName>
    </submittedName>
</protein>
<evidence type="ECO:0000313" key="3">
    <source>
        <dbReference type="Proteomes" id="UP000285405"/>
    </source>
</evidence>
<reference evidence="2 3" key="1">
    <citation type="journal article" date="2018" name="BMC Genomics">
        <title>Comparative genome analyses reveal sequence features reflecting distinct modes of host-adaptation between dicot and monocot powdery mildew.</title>
        <authorList>
            <person name="Wu Y."/>
            <person name="Ma X."/>
            <person name="Pan Z."/>
            <person name="Kale S.D."/>
            <person name="Song Y."/>
            <person name="King H."/>
            <person name="Zhang Q."/>
            <person name="Presley C."/>
            <person name="Deng X."/>
            <person name="Wei C.I."/>
            <person name="Xiao S."/>
        </authorList>
    </citation>
    <scope>NUCLEOTIDE SEQUENCE [LARGE SCALE GENOMIC DNA]</scope>
    <source>
        <strain evidence="2">UCSC1</strain>
    </source>
</reference>
<gene>
    <name evidence="2" type="ORF">GcC1_158022</name>
</gene>
<feature type="compositionally biased region" description="Polar residues" evidence="1">
    <location>
        <begin position="43"/>
        <end position="57"/>
    </location>
</feature>
<accession>A0A420HUS1</accession>
<evidence type="ECO:0000256" key="1">
    <source>
        <dbReference type="SAM" id="MobiDB-lite"/>
    </source>
</evidence>